<dbReference type="AlphaFoldDB" id="A0A2R6NEW1"/>
<reference evidence="2 3" key="1">
    <citation type="submission" date="2018-02" db="EMBL/GenBank/DDBJ databases">
        <title>Genome sequence of the basidiomycete white-rot fungus Phlebia centrifuga.</title>
        <authorList>
            <person name="Granchi Z."/>
            <person name="Peng M."/>
            <person name="de Vries R.P."/>
            <person name="Hilden K."/>
            <person name="Makela M.R."/>
            <person name="Grigoriev I."/>
            <person name="Riley R."/>
        </authorList>
    </citation>
    <scope>NUCLEOTIDE SEQUENCE [LARGE SCALE GENOMIC DNA]</scope>
    <source>
        <strain evidence="2 3">FBCC195</strain>
    </source>
</reference>
<evidence type="ECO:0000313" key="3">
    <source>
        <dbReference type="Proteomes" id="UP000186601"/>
    </source>
</evidence>
<feature type="compositionally biased region" description="Basic and acidic residues" evidence="1">
    <location>
        <begin position="1"/>
        <end position="11"/>
    </location>
</feature>
<evidence type="ECO:0000313" key="2">
    <source>
        <dbReference type="EMBL" id="PSR70924.1"/>
    </source>
</evidence>
<proteinExistence type="predicted"/>
<dbReference type="EMBL" id="MLYV02001302">
    <property type="protein sequence ID" value="PSR70924.1"/>
    <property type="molecule type" value="Genomic_DNA"/>
</dbReference>
<evidence type="ECO:0000256" key="1">
    <source>
        <dbReference type="SAM" id="MobiDB-lite"/>
    </source>
</evidence>
<comment type="caution">
    <text evidence="2">The sequence shown here is derived from an EMBL/GenBank/DDBJ whole genome shotgun (WGS) entry which is preliminary data.</text>
</comment>
<protein>
    <submittedName>
        <fullName evidence="2">Uncharacterized protein</fullName>
    </submittedName>
</protein>
<feature type="compositionally biased region" description="Polar residues" evidence="1">
    <location>
        <begin position="29"/>
        <end position="59"/>
    </location>
</feature>
<organism evidence="2 3">
    <name type="scientific">Hermanssonia centrifuga</name>
    <dbReference type="NCBI Taxonomy" id="98765"/>
    <lineage>
        <taxon>Eukaryota</taxon>
        <taxon>Fungi</taxon>
        <taxon>Dikarya</taxon>
        <taxon>Basidiomycota</taxon>
        <taxon>Agaricomycotina</taxon>
        <taxon>Agaricomycetes</taxon>
        <taxon>Polyporales</taxon>
        <taxon>Meruliaceae</taxon>
        <taxon>Hermanssonia</taxon>
    </lineage>
</organism>
<keyword evidence="3" id="KW-1185">Reference proteome</keyword>
<gene>
    <name evidence="2" type="ORF">PHLCEN_2v13196</name>
</gene>
<feature type="region of interest" description="Disordered" evidence="1">
    <location>
        <begin position="1"/>
        <end position="110"/>
    </location>
</feature>
<name>A0A2R6NEW1_9APHY</name>
<accession>A0A2R6NEW1</accession>
<sequence>MEMRLTERLVDSGETCDLSESVPHCLSGGASNPTDTPNPSSVLSPTDSNSPSVTPSPIFSPSPSLTPSNLPTPPANVSQPSGQNSSTPSNSPSNAAGGSPIPTPPLQTSGSGKVNLQITVMTAGQILFLNGLAGIVLHLSMP</sequence>
<feature type="compositionally biased region" description="Low complexity" evidence="1">
    <location>
        <begin position="78"/>
        <end position="97"/>
    </location>
</feature>
<dbReference type="Proteomes" id="UP000186601">
    <property type="component" value="Unassembled WGS sequence"/>
</dbReference>